<feature type="transmembrane region" description="Helical" evidence="1">
    <location>
        <begin position="294"/>
        <end position="317"/>
    </location>
</feature>
<dbReference type="Gene3D" id="3.30.565.10">
    <property type="entry name" value="Histidine kinase-like ATPase, C-terminal domain"/>
    <property type="match status" value="1"/>
</dbReference>
<feature type="transmembrane region" description="Helical" evidence="1">
    <location>
        <begin position="269"/>
        <end position="288"/>
    </location>
</feature>
<gene>
    <name evidence="3" type="ORF">QNI16_28060</name>
</gene>
<dbReference type="InterPro" id="IPR010559">
    <property type="entry name" value="Sig_transdc_His_kin_internal"/>
</dbReference>
<feature type="transmembrane region" description="Helical" evidence="1">
    <location>
        <begin position="112"/>
        <end position="137"/>
    </location>
</feature>
<dbReference type="PANTHER" id="PTHR34220:SF7">
    <property type="entry name" value="SENSOR HISTIDINE KINASE YPDA"/>
    <property type="match status" value="1"/>
</dbReference>
<keyword evidence="3" id="KW-0418">Kinase</keyword>
<evidence type="ECO:0000256" key="1">
    <source>
        <dbReference type="SAM" id="Phobius"/>
    </source>
</evidence>
<reference evidence="3" key="1">
    <citation type="submission" date="2023-05" db="EMBL/GenBank/DDBJ databases">
        <authorList>
            <person name="Zhang X."/>
        </authorList>
    </citation>
    <scope>NUCLEOTIDE SEQUENCE</scope>
    <source>
        <strain evidence="3">YF14B1</strain>
    </source>
</reference>
<protein>
    <submittedName>
        <fullName evidence="3">Histidine kinase</fullName>
    </submittedName>
</protein>
<name>A0AAE3QVR5_9BACT</name>
<keyword evidence="1" id="KW-0812">Transmembrane</keyword>
<dbReference type="RefSeq" id="WP_313985604.1">
    <property type="nucleotide sequence ID" value="NZ_JASJOS010000014.1"/>
</dbReference>
<organism evidence="3 4">
    <name type="scientific">Xanthocytophaga flava</name>
    <dbReference type="NCBI Taxonomy" id="3048013"/>
    <lineage>
        <taxon>Bacteria</taxon>
        <taxon>Pseudomonadati</taxon>
        <taxon>Bacteroidota</taxon>
        <taxon>Cytophagia</taxon>
        <taxon>Cytophagales</taxon>
        <taxon>Rhodocytophagaceae</taxon>
        <taxon>Xanthocytophaga</taxon>
    </lineage>
</organism>
<dbReference type="GO" id="GO:0016020">
    <property type="term" value="C:membrane"/>
    <property type="evidence" value="ECO:0007669"/>
    <property type="project" value="InterPro"/>
</dbReference>
<feature type="domain" description="Signal transduction histidine kinase internal region" evidence="2">
    <location>
        <begin position="340"/>
        <end position="416"/>
    </location>
</feature>
<dbReference type="GO" id="GO:0000155">
    <property type="term" value="F:phosphorelay sensor kinase activity"/>
    <property type="evidence" value="ECO:0007669"/>
    <property type="project" value="InterPro"/>
</dbReference>
<feature type="transmembrane region" description="Helical" evidence="1">
    <location>
        <begin position="203"/>
        <end position="225"/>
    </location>
</feature>
<keyword evidence="3" id="KW-0808">Transferase</keyword>
<dbReference type="PANTHER" id="PTHR34220">
    <property type="entry name" value="SENSOR HISTIDINE KINASE YPDA"/>
    <property type="match status" value="1"/>
</dbReference>
<comment type="caution">
    <text evidence="3">The sequence shown here is derived from an EMBL/GenBank/DDBJ whole genome shotgun (WGS) entry which is preliminary data.</text>
</comment>
<dbReference type="AlphaFoldDB" id="A0AAE3QVR5"/>
<feature type="transmembrane region" description="Helical" evidence="1">
    <location>
        <begin position="237"/>
        <end position="257"/>
    </location>
</feature>
<proteinExistence type="predicted"/>
<feature type="transmembrane region" description="Helical" evidence="1">
    <location>
        <begin position="57"/>
        <end position="74"/>
    </location>
</feature>
<dbReference type="InterPro" id="IPR050640">
    <property type="entry name" value="Bact_2-comp_sensor_kinase"/>
</dbReference>
<evidence type="ECO:0000313" key="3">
    <source>
        <dbReference type="EMBL" id="MDJ1484385.1"/>
    </source>
</evidence>
<dbReference type="EMBL" id="JASJOS010000014">
    <property type="protein sequence ID" value="MDJ1484385.1"/>
    <property type="molecule type" value="Genomic_DNA"/>
</dbReference>
<feature type="transmembrane region" description="Helical" evidence="1">
    <location>
        <begin position="9"/>
        <end position="26"/>
    </location>
</feature>
<evidence type="ECO:0000313" key="4">
    <source>
        <dbReference type="Proteomes" id="UP001241110"/>
    </source>
</evidence>
<keyword evidence="1" id="KW-0472">Membrane</keyword>
<dbReference type="InterPro" id="IPR036890">
    <property type="entry name" value="HATPase_C_sf"/>
</dbReference>
<dbReference type="Pfam" id="PF06580">
    <property type="entry name" value="His_kinase"/>
    <property type="match status" value="1"/>
</dbReference>
<sequence>MKIRWREHEVLLATILTIITAISYIADLQRLAPWQLDDIRSHFAKDHILFSLIWNRLFPQIGALLVLYFSYLWINLRILPDTLHSDTDKKLVAIDSKFVSLEVISHLLPKKYIWGVVQLILISYLLALGANVASYFARPHYVNYGDFRILALFGYNDHPLTDLLAGFGQALALVCIYLAYVAIREFCIHFITTTSRRSSYYILVTNQITGSFVIFLCVPFFLAVFHLVGDTPFFEVYFAFIPPCIITYIYTTYWLFPLKGQRTFLHSNVIFRLLFILLTPLIFTFVAVEHYNPFIGLFWINVGLQLFIVTPVSWVLYQQKEDKILQLRGVEKELVRSKTDLQFLRSQINPHFLFNALNTLYGTAILDGSERTAEGIQKLGDMMRFMLHENNQDFISMHREIDYLKNYISLQKLRIHSSSAIEIEDTIDSQYCNHTIAPMLLIPFVENAFKHGISLNEKSWIKIKLECDQETIRFEVRNSMHLHKSNDPEKEKSGIGLKNVLERLNLLYKHKHQFNAHGDGNEFVVLLVIQP</sequence>
<keyword evidence="1" id="KW-1133">Transmembrane helix</keyword>
<dbReference type="Proteomes" id="UP001241110">
    <property type="component" value="Unassembled WGS sequence"/>
</dbReference>
<dbReference type="SUPFAM" id="SSF55874">
    <property type="entry name" value="ATPase domain of HSP90 chaperone/DNA topoisomerase II/histidine kinase"/>
    <property type="match status" value="1"/>
</dbReference>
<evidence type="ECO:0000259" key="2">
    <source>
        <dbReference type="Pfam" id="PF06580"/>
    </source>
</evidence>
<feature type="transmembrane region" description="Helical" evidence="1">
    <location>
        <begin position="163"/>
        <end position="183"/>
    </location>
</feature>
<accession>A0AAE3QVR5</accession>